<dbReference type="SUPFAM" id="SSF48371">
    <property type="entry name" value="ARM repeat"/>
    <property type="match status" value="1"/>
</dbReference>
<name>A0ABR2KVH7_9EUKA</name>
<comment type="caution">
    <text evidence="2">The sequence shown here is derived from an EMBL/GenBank/DDBJ whole genome shotgun (WGS) entry which is preliminary data.</text>
</comment>
<feature type="compositionally biased region" description="Acidic residues" evidence="1">
    <location>
        <begin position="834"/>
        <end position="848"/>
    </location>
</feature>
<feature type="compositionally biased region" description="Basic and acidic residues" evidence="1">
    <location>
        <begin position="560"/>
        <end position="571"/>
    </location>
</feature>
<feature type="compositionally biased region" description="Basic and acidic residues" evidence="1">
    <location>
        <begin position="721"/>
        <end position="733"/>
    </location>
</feature>
<accession>A0ABR2KVH7</accession>
<gene>
    <name evidence="2" type="ORF">M9Y10_022886</name>
</gene>
<dbReference type="Proteomes" id="UP001470230">
    <property type="component" value="Unassembled WGS sequence"/>
</dbReference>
<feature type="compositionally biased region" description="Basic and acidic residues" evidence="1">
    <location>
        <begin position="666"/>
        <end position="677"/>
    </location>
</feature>
<reference evidence="2 3" key="1">
    <citation type="submission" date="2024-04" db="EMBL/GenBank/DDBJ databases">
        <title>Tritrichomonas musculus Genome.</title>
        <authorList>
            <person name="Alves-Ferreira E."/>
            <person name="Grigg M."/>
            <person name="Lorenzi H."/>
            <person name="Galac M."/>
        </authorList>
    </citation>
    <scope>NUCLEOTIDE SEQUENCE [LARGE SCALE GENOMIC DNA]</scope>
    <source>
        <strain evidence="2 3">EAF2021</strain>
    </source>
</reference>
<feature type="compositionally biased region" description="Basic and acidic residues" evidence="1">
    <location>
        <begin position="692"/>
        <end position="705"/>
    </location>
</feature>
<feature type="compositionally biased region" description="Polar residues" evidence="1">
    <location>
        <begin position="499"/>
        <end position="516"/>
    </location>
</feature>
<feature type="compositionally biased region" description="Basic and acidic residues" evidence="1">
    <location>
        <begin position="640"/>
        <end position="651"/>
    </location>
</feature>
<sequence>MSLWDLYDEKDIHALISDTKSPDFDSILGHSELFQLFRENDQDLINFFNNPEIFQKIIHIMIKNKDTKITKRIVELFLFKDSILLKKLFLADDLKIAESLIQCIDKTNEATNDDTISLLKEDRLVRIGYISRIFMHALKIAEYKERILSLFSSSPKTLATLSKHADITSLYDLLLSYLNLLKPEEQWILFAYLQILLPKGKSASCPKCFIQYKDLIIIIIKEMTTVSPLHNQLKSNLLCLITNSFKNSIEIEKNAKTDVINSISTNLCFIFNNPETSDEIKVLILQFAMIIPPERSLFNIAASLIKNSNPNQFNSVDIAALDLLSVSPSKTLSILLPTIIKTFVADKTNSFHHLSFLNFIKNAITKVPEMRGPIAKEILPLIFSESSGTEKWRKNAQRVGIFLEIADSIDQYVDELASSGTVDKSTFASWKTFRNSDLKKWKLKDSEKVDAPEAVAMSSAEKKGRSLAAAAAAEEEAALAKAKTQNAGNSSEKEKTKQTSENSNITADAAGKTTTESGNNGFGFGDGFPPADSFPKEEKEEQKDKGFGGFEASFPSADSFPKEDKKEEKDSGFGGFEASFPSADSFPKEEKKDENNSGFGGFGFGDGFPPADSFPKEEKEEQKDKGFGGFEASFPSADSFPKEEKKEEKDSGFGGFEASFPSADSFPKEEKEDEKNKGFGGFEASFPSADSFPKEEKKDEGKDKGFGGFGFGDGFPPADSFPKEEKEDEKDKGFGGFDNAFPSADSFPKEEKDDDKNNGFGGFGNAFPSADAFPKDEKKDENSNGGFGGFQTVEKSTSKSDEEKEETDKQKPKEPAFKTSVSDKKEDEDKKEPEDEEEDDDDDSDFEDLSAQQSQTQQSKLELNKPAPMPVFTQSKPVSDEPVDVSFNHFLELIDNPCWTYTGPTPAELFGQKDAFSTAEEAFNFLVGKSTK</sequence>
<feature type="compositionally biased region" description="Basic and acidic residues" evidence="1">
    <location>
        <begin position="534"/>
        <end position="546"/>
    </location>
</feature>
<dbReference type="InterPro" id="IPR016024">
    <property type="entry name" value="ARM-type_fold"/>
</dbReference>
<proteinExistence type="predicted"/>
<feature type="compositionally biased region" description="Basic and acidic residues" evidence="1">
    <location>
        <begin position="773"/>
        <end position="782"/>
    </location>
</feature>
<feature type="compositionally biased region" description="Polar residues" evidence="1">
    <location>
        <begin position="850"/>
        <end position="861"/>
    </location>
</feature>
<feature type="compositionally biased region" description="Basic and acidic residues" evidence="1">
    <location>
        <begin position="796"/>
        <end position="833"/>
    </location>
</feature>
<keyword evidence="3" id="KW-1185">Reference proteome</keyword>
<evidence type="ECO:0000313" key="2">
    <source>
        <dbReference type="EMBL" id="KAK8894452.1"/>
    </source>
</evidence>
<protein>
    <submittedName>
        <fullName evidence="2">Uncharacterized protein</fullName>
    </submittedName>
</protein>
<feature type="compositionally biased region" description="Basic and acidic residues" evidence="1">
    <location>
        <begin position="747"/>
        <end position="757"/>
    </location>
</feature>
<organism evidence="2 3">
    <name type="scientific">Tritrichomonas musculus</name>
    <dbReference type="NCBI Taxonomy" id="1915356"/>
    <lineage>
        <taxon>Eukaryota</taxon>
        <taxon>Metamonada</taxon>
        <taxon>Parabasalia</taxon>
        <taxon>Tritrichomonadida</taxon>
        <taxon>Tritrichomonadidae</taxon>
        <taxon>Tritrichomonas</taxon>
    </lineage>
</organism>
<evidence type="ECO:0000256" key="1">
    <source>
        <dbReference type="SAM" id="MobiDB-lite"/>
    </source>
</evidence>
<feature type="compositionally biased region" description="Basic and acidic residues" evidence="1">
    <location>
        <begin position="614"/>
        <end position="626"/>
    </location>
</feature>
<feature type="region of interest" description="Disordered" evidence="1">
    <location>
        <begin position="480"/>
        <end position="879"/>
    </location>
</feature>
<feature type="compositionally biased region" description="Basic and acidic residues" evidence="1">
    <location>
        <begin position="586"/>
        <end position="595"/>
    </location>
</feature>
<evidence type="ECO:0000313" key="3">
    <source>
        <dbReference type="Proteomes" id="UP001470230"/>
    </source>
</evidence>
<dbReference type="EMBL" id="JAPFFF010000003">
    <property type="protein sequence ID" value="KAK8894452.1"/>
    <property type="molecule type" value="Genomic_DNA"/>
</dbReference>